<dbReference type="PROSITE" id="PS50225">
    <property type="entry name" value="SOCS"/>
    <property type="match status" value="1"/>
</dbReference>
<dbReference type="Gene3D" id="1.25.40.20">
    <property type="entry name" value="Ankyrin repeat-containing domain"/>
    <property type="match status" value="2"/>
</dbReference>
<evidence type="ECO:0000256" key="4">
    <source>
        <dbReference type="ARBA" id="ARBA00022737"/>
    </source>
</evidence>
<accession>A0A9P0XIJ2</accession>
<dbReference type="SMART" id="SM00248">
    <property type="entry name" value="ANK"/>
    <property type="match status" value="10"/>
</dbReference>
<keyword evidence="13" id="KW-1185">Reference proteome</keyword>
<dbReference type="GO" id="GO:0003723">
    <property type="term" value="F:RNA binding"/>
    <property type="evidence" value="ECO:0007669"/>
    <property type="project" value="TreeGrafter"/>
</dbReference>
<dbReference type="PRINTS" id="PR01415">
    <property type="entry name" value="ANKYRIN"/>
</dbReference>
<evidence type="ECO:0000256" key="1">
    <source>
        <dbReference type="ARBA" id="ARBA00004141"/>
    </source>
</evidence>
<dbReference type="PANTHER" id="PTHR24141:SF1">
    <property type="entry name" value="2-5A-DEPENDENT RIBONUCLEASE"/>
    <property type="match status" value="1"/>
</dbReference>
<sequence>MAKDYMVKQNPEYISYIIGLSLAISSSVFIGLSFIIKKKALKRIVAEGNLRASSGGYSYLKEWLWWLGLLTMGIGEGANLLAYAFVPAALVTPLGALSILVTAVLSSKFLGETLHFVGKVGCVLCVIGSIILIVHSPKSDNIKTFSDLVVRLCDTLFMSYVFSIIILFIVVKYWGANPNKITSHGKTCLGEASKLGNTVVVQILLDSYNENVASKQGIIFKKCNRSHKRKLKSVGPHDGSVSKFKNTSEELYQCHKQNINGKEIKNNEKINQDILVSLNSDGSSSDSSSESKAGNTKPQAASVATSLHVDLEWDEDIGTAAPITHEDETWSSIYRWYAAILEKTGAALASASKVTNGINQQDAYMRTALHYATEQGHTEIVKLLLDSGSKLDVTAGDGLTALHIAVIRNNIQIVNMLLSAGSHINYKTHEKMTALHFAASRGFLELVKILVSNGANLEARDTNERTALYLATGRGHIYVIKYLISSGANVNGEEIHGYTPLCEAVWQKYTQVVEVLLTSGARVTHSHKLLHNAVMQGQKDIVRMLINRGGGINLCDDAGDTALLLAVRLSHIEIIKELLQKKANINLCNNITGSNALHIAVESFKDLNQFEQLLLLLLEEKIDMNATALTGDTALNRALLLQKDNAAILLIRHGADVNTIDFQSCGLDNLSMVKRRATNHLARLLLKAGHYRPELEQCCIQNKDTTAYWLHQICKEPFSLLDICRIQIRLLCRQKPLHQCIPSLPIPISLQRFLMFEDEI</sequence>
<dbReference type="InterPro" id="IPR037185">
    <property type="entry name" value="EmrE-like"/>
</dbReference>
<dbReference type="GO" id="GO:0016020">
    <property type="term" value="C:membrane"/>
    <property type="evidence" value="ECO:0007669"/>
    <property type="project" value="UniProtKB-SubCell"/>
</dbReference>
<feature type="compositionally biased region" description="Polar residues" evidence="9">
    <location>
        <begin position="292"/>
        <end position="301"/>
    </location>
</feature>
<keyword evidence="7 10" id="KW-0472">Membrane</keyword>
<dbReference type="SUPFAM" id="SSF158235">
    <property type="entry name" value="SOCS box-like"/>
    <property type="match status" value="1"/>
</dbReference>
<comment type="similarity">
    <text evidence="2">Belongs to the NIPA family.</text>
</comment>
<feature type="domain" description="SOCS box" evidence="11">
    <location>
        <begin position="715"/>
        <end position="754"/>
    </location>
</feature>
<dbReference type="PROSITE" id="PS50297">
    <property type="entry name" value="ANK_REP_REGION"/>
    <property type="match status" value="7"/>
</dbReference>
<feature type="transmembrane region" description="Helical" evidence="10">
    <location>
        <begin position="155"/>
        <end position="174"/>
    </location>
</feature>
<evidence type="ECO:0000256" key="2">
    <source>
        <dbReference type="ARBA" id="ARBA00007230"/>
    </source>
</evidence>
<feature type="transmembrane region" description="Helical" evidence="10">
    <location>
        <begin position="116"/>
        <end position="135"/>
    </location>
</feature>
<feature type="repeat" description="ANK" evidence="8">
    <location>
        <begin position="496"/>
        <end position="528"/>
    </location>
</feature>
<dbReference type="InterPro" id="IPR036770">
    <property type="entry name" value="Ankyrin_rpt-contain_sf"/>
</dbReference>
<feature type="repeat" description="ANK" evidence="8">
    <location>
        <begin position="525"/>
        <end position="557"/>
    </location>
</feature>
<feature type="repeat" description="ANK" evidence="8">
    <location>
        <begin position="463"/>
        <end position="495"/>
    </location>
</feature>
<dbReference type="SUPFAM" id="SSF103481">
    <property type="entry name" value="Multidrug resistance efflux transporter EmrE"/>
    <property type="match status" value="1"/>
</dbReference>
<dbReference type="Proteomes" id="UP001152562">
    <property type="component" value="Unassembled WGS sequence"/>
</dbReference>
<dbReference type="GO" id="GO:0006396">
    <property type="term" value="P:RNA processing"/>
    <property type="evidence" value="ECO:0007669"/>
    <property type="project" value="TreeGrafter"/>
</dbReference>
<feature type="transmembrane region" description="Helical" evidence="10">
    <location>
        <begin position="80"/>
        <end position="104"/>
    </location>
</feature>
<dbReference type="InterPro" id="IPR008521">
    <property type="entry name" value="Mg_trans_NIPA"/>
</dbReference>
<evidence type="ECO:0000256" key="9">
    <source>
        <dbReference type="SAM" id="MobiDB-lite"/>
    </source>
</evidence>
<dbReference type="PROSITE" id="PS50088">
    <property type="entry name" value="ANK_REPEAT"/>
    <property type="match status" value="8"/>
</dbReference>
<dbReference type="Pfam" id="PF05653">
    <property type="entry name" value="Mg_trans_NIPA"/>
    <property type="match status" value="1"/>
</dbReference>
<gene>
    <name evidence="12" type="ORF">PIBRA_LOCUS13392</name>
</gene>
<feature type="repeat" description="ANK" evidence="8">
    <location>
        <begin position="364"/>
        <end position="396"/>
    </location>
</feature>
<keyword evidence="6 8" id="KW-0040">ANK repeat</keyword>
<evidence type="ECO:0000256" key="7">
    <source>
        <dbReference type="ARBA" id="ARBA00023136"/>
    </source>
</evidence>
<dbReference type="SMART" id="SM00969">
    <property type="entry name" value="SOCS_box"/>
    <property type="match status" value="1"/>
</dbReference>
<dbReference type="GO" id="GO:0015095">
    <property type="term" value="F:magnesium ion transmembrane transporter activity"/>
    <property type="evidence" value="ECO:0007669"/>
    <property type="project" value="InterPro"/>
</dbReference>
<name>A0A9P0XIJ2_PIEBR</name>
<feature type="repeat" description="ANK" evidence="8">
    <location>
        <begin position="630"/>
        <end position="662"/>
    </location>
</feature>
<dbReference type="GO" id="GO:0035556">
    <property type="term" value="P:intracellular signal transduction"/>
    <property type="evidence" value="ECO:0007669"/>
    <property type="project" value="InterPro"/>
</dbReference>
<keyword evidence="5 10" id="KW-1133">Transmembrane helix</keyword>
<dbReference type="Pfam" id="PF07525">
    <property type="entry name" value="SOCS_box"/>
    <property type="match status" value="1"/>
</dbReference>
<evidence type="ECO:0000259" key="11">
    <source>
        <dbReference type="PROSITE" id="PS50225"/>
    </source>
</evidence>
<feature type="compositionally biased region" description="Low complexity" evidence="9">
    <location>
        <begin position="278"/>
        <end position="291"/>
    </location>
</feature>
<dbReference type="EMBL" id="CALOZG010000085">
    <property type="protein sequence ID" value="CAH4037757.1"/>
    <property type="molecule type" value="Genomic_DNA"/>
</dbReference>
<evidence type="ECO:0000313" key="12">
    <source>
        <dbReference type="EMBL" id="CAH4037757.1"/>
    </source>
</evidence>
<evidence type="ECO:0000256" key="3">
    <source>
        <dbReference type="ARBA" id="ARBA00022692"/>
    </source>
</evidence>
<proteinExistence type="inferred from homology"/>
<keyword evidence="4" id="KW-0677">Repeat</keyword>
<dbReference type="AlphaFoldDB" id="A0A9P0XIJ2"/>
<feature type="region of interest" description="Disordered" evidence="9">
    <location>
        <begin position="278"/>
        <end position="301"/>
    </location>
</feature>
<protein>
    <recommendedName>
        <fullName evidence="11">SOCS box domain-containing protein</fullName>
    </recommendedName>
</protein>
<dbReference type="Pfam" id="PF12796">
    <property type="entry name" value="Ank_2"/>
    <property type="match status" value="3"/>
</dbReference>
<dbReference type="InterPro" id="IPR001496">
    <property type="entry name" value="SOCS_box"/>
</dbReference>
<dbReference type="SUPFAM" id="SSF48403">
    <property type="entry name" value="Ankyrin repeat"/>
    <property type="match status" value="1"/>
</dbReference>
<dbReference type="PANTHER" id="PTHR24141">
    <property type="entry name" value="2-5A-DEPENDENT RIBONUCLEASE"/>
    <property type="match status" value="1"/>
</dbReference>
<keyword evidence="3 10" id="KW-0812">Transmembrane</keyword>
<dbReference type="GO" id="GO:0004540">
    <property type="term" value="F:RNA nuclease activity"/>
    <property type="evidence" value="ECO:0007669"/>
    <property type="project" value="TreeGrafter"/>
</dbReference>
<feature type="transmembrane region" description="Helical" evidence="10">
    <location>
        <begin position="13"/>
        <end position="36"/>
    </location>
</feature>
<organism evidence="12 13">
    <name type="scientific">Pieris brassicae</name>
    <name type="common">White butterfly</name>
    <name type="synonym">Large white butterfly</name>
    <dbReference type="NCBI Taxonomy" id="7116"/>
    <lineage>
        <taxon>Eukaryota</taxon>
        <taxon>Metazoa</taxon>
        <taxon>Ecdysozoa</taxon>
        <taxon>Arthropoda</taxon>
        <taxon>Hexapoda</taxon>
        <taxon>Insecta</taxon>
        <taxon>Pterygota</taxon>
        <taxon>Neoptera</taxon>
        <taxon>Endopterygota</taxon>
        <taxon>Lepidoptera</taxon>
        <taxon>Glossata</taxon>
        <taxon>Ditrysia</taxon>
        <taxon>Papilionoidea</taxon>
        <taxon>Pieridae</taxon>
        <taxon>Pierinae</taxon>
        <taxon>Pieris</taxon>
    </lineage>
</organism>
<evidence type="ECO:0000313" key="13">
    <source>
        <dbReference type="Proteomes" id="UP001152562"/>
    </source>
</evidence>
<evidence type="ECO:0000256" key="8">
    <source>
        <dbReference type="PROSITE-ProRule" id="PRU00023"/>
    </source>
</evidence>
<reference evidence="12" key="1">
    <citation type="submission" date="2022-05" db="EMBL/GenBank/DDBJ databases">
        <authorList>
            <person name="Okamura Y."/>
        </authorList>
    </citation>
    <scope>NUCLEOTIDE SEQUENCE</scope>
</reference>
<feature type="repeat" description="ANK" evidence="8">
    <location>
        <begin position="558"/>
        <end position="590"/>
    </location>
</feature>
<feature type="repeat" description="ANK" evidence="8">
    <location>
        <begin position="397"/>
        <end position="429"/>
    </location>
</feature>
<feature type="repeat" description="ANK" evidence="8">
    <location>
        <begin position="430"/>
        <end position="462"/>
    </location>
</feature>
<dbReference type="InterPro" id="IPR002110">
    <property type="entry name" value="Ankyrin_rpt"/>
</dbReference>
<comment type="subcellular location">
    <subcellularLocation>
        <location evidence="1">Membrane</location>
        <topology evidence="1">Multi-pass membrane protein</topology>
    </subcellularLocation>
</comment>
<evidence type="ECO:0000256" key="10">
    <source>
        <dbReference type="SAM" id="Phobius"/>
    </source>
</evidence>
<evidence type="ECO:0000256" key="5">
    <source>
        <dbReference type="ARBA" id="ARBA00022989"/>
    </source>
</evidence>
<comment type="caution">
    <text evidence="12">The sequence shown here is derived from an EMBL/GenBank/DDBJ whole genome shotgun (WGS) entry which is preliminary data.</text>
</comment>
<evidence type="ECO:0000256" key="6">
    <source>
        <dbReference type="ARBA" id="ARBA00023043"/>
    </source>
</evidence>
<dbReference type="InterPro" id="IPR036036">
    <property type="entry name" value="SOCS_box-like_dom_sf"/>
</dbReference>